<evidence type="ECO:0000313" key="2">
    <source>
        <dbReference type="EMBL" id="CRY69714.1"/>
    </source>
</evidence>
<organism evidence="1 4">
    <name type="scientific">Yersinia pekkanenii</name>
    <dbReference type="NCBI Taxonomy" id="1288385"/>
    <lineage>
        <taxon>Bacteria</taxon>
        <taxon>Pseudomonadati</taxon>
        <taxon>Pseudomonadota</taxon>
        <taxon>Gammaproteobacteria</taxon>
        <taxon>Enterobacterales</taxon>
        <taxon>Yersiniaceae</taxon>
        <taxon>Yersinia</taxon>
    </lineage>
</organism>
<dbReference type="Proteomes" id="UP000044625">
    <property type="component" value="Unassembled WGS sequence"/>
</dbReference>
<sequence>MIEQRNVVQIQCGIDNIHHDRTVDAIGVGQRGIGATRDLQDAVACDAVGKGAVKAT</sequence>
<dbReference type="Proteomes" id="UP000045840">
    <property type="component" value="Unassembled WGS sequence"/>
</dbReference>
<accession>A0A0T9RNR9</accession>
<dbReference type="AlphaFoldDB" id="A0A0T9RNR9"/>
<reference evidence="1" key="3">
    <citation type="submission" date="2015-03" db="EMBL/GenBank/DDBJ databases">
        <authorList>
            <person name="Murphy D."/>
        </authorList>
    </citation>
    <scope>NUCLEOTIDE SEQUENCE [LARGE SCALE GENOMIC DNA]</scope>
    <source>
        <strain evidence="1">A125KOH2</strain>
    </source>
</reference>
<keyword evidence="3" id="KW-1185">Reference proteome</keyword>
<protein>
    <submittedName>
        <fullName evidence="1">Uncharacterized protein</fullName>
    </submittedName>
</protein>
<dbReference type="EMBL" id="CWJL01000096">
    <property type="protein sequence ID" value="CRY69714.1"/>
    <property type="molecule type" value="Genomic_DNA"/>
</dbReference>
<evidence type="ECO:0000313" key="1">
    <source>
        <dbReference type="EMBL" id="CNI74201.1"/>
    </source>
</evidence>
<reference evidence="4" key="2">
    <citation type="submission" date="2015-03" db="EMBL/GenBank/DDBJ databases">
        <authorList>
            <consortium name="Pathogen Informatics"/>
        </authorList>
    </citation>
    <scope>NUCLEOTIDE SEQUENCE [LARGE SCALE GENOMIC DNA]</scope>
    <source>
        <strain evidence="4">A125KOH2</strain>
    </source>
</reference>
<evidence type="ECO:0000313" key="4">
    <source>
        <dbReference type="Proteomes" id="UP000045840"/>
    </source>
</evidence>
<proteinExistence type="predicted"/>
<evidence type="ECO:0000313" key="3">
    <source>
        <dbReference type="Proteomes" id="UP000044625"/>
    </source>
</evidence>
<name>A0A0T9RNR9_9GAMM</name>
<reference evidence="2 3" key="1">
    <citation type="submission" date="2015-03" db="EMBL/GenBank/DDBJ databases">
        <authorList>
            <consortium name="Pathogen Informatics"/>
            <person name="Murphy D."/>
        </authorList>
    </citation>
    <scope>NUCLEOTIDE SEQUENCE [LARGE SCALE GENOMIC DNA]</scope>
    <source>
        <strain evidence="2">Type strain: CIP110230</strain>
        <strain evidence="3">type strain: CIP110230</strain>
    </source>
</reference>
<dbReference type="EMBL" id="CQAZ01000127">
    <property type="protein sequence ID" value="CNI74201.1"/>
    <property type="molecule type" value="Genomic_DNA"/>
</dbReference>
<gene>
    <name evidence="1" type="ORF">ERS008529_04794</name>
    <name evidence="2" type="ORF">ERS137968_04870</name>
</gene>